<dbReference type="Proteomes" id="UP000026915">
    <property type="component" value="Chromosome 3"/>
</dbReference>
<organism evidence="1 2">
    <name type="scientific">Theobroma cacao</name>
    <name type="common">Cacao</name>
    <name type="synonym">Cocoa</name>
    <dbReference type="NCBI Taxonomy" id="3641"/>
    <lineage>
        <taxon>Eukaryota</taxon>
        <taxon>Viridiplantae</taxon>
        <taxon>Streptophyta</taxon>
        <taxon>Embryophyta</taxon>
        <taxon>Tracheophyta</taxon>
        <taxon>Spermatophyta</taxon>
        <taxon>Magnoliopsida</taxon>
        <taxon>eudicotyledons</taxon>
        <taxon>Gunneridae</taxon>
        <taxon>Pentapetalae</taxon>
        <taxon>rosids</taxon>
        <taxon>malvids</taxon>
        <taxon>Malvales</taxon>
        <taxon>Malvaceae</taxon>
        <taxon>Byttnerioideae</taxon>
        <taxon>Theobroma</taxon>
    </lineage>
</organism>
<gene>
    <name evidence="1" type="ORF">TCM_012021</name>
</gene>
<evidence type="ECO:0000313" key="1">
    <source>
        <dbReference type="EMBL" id="EOY20661.1"/>
    </source>
</evidence>
<evidence type="ECO:0000313" key="2">
    <source>
        <dbReference type="Proteomes" id="UP000026915"/>
    </source>
</evidence>
<dbReference type="AlphaFoldDB" id="A0A061FU22"/>
<dbReference type="HOGENOM" id="CLU_1868844_0_0_1"/>
<keyword evidence="2" id="KW-1185">Reference proteome</keyword>
<sequence>MVISDKKLTPSGIYRGIQSSSYRCIFGGCEILRKLLLMELDNHDCAFKQWSPHQLHLLLSCSLRKLSSLASNARYFALSGWEHFSLVGFASQLNWKTQKIQEPLEKVKPQVSNHSYYQSQHQTKICRFSVRFQCCFR</sequence>
<proteinExistence type="predicted"/>
<name>A0A061FU22_THECC</name>
<dbReference type="InParanoid" id="A0A061FU22"/>
<protein>
    <submittedName>
        <fullName evidence="1">Uncharacterized protein</fullName>
    </submittedName>
</protein>
<reference evidence="1 2" key="1">
    <citation type="journal article" date="2013" name="Genome Biol.">
        <title>The genome sequence of the most widely cultivated cacao type and its use to identify candidate genes regulating pod color.</title>
        <authorList>
            <person name="Motamayor J.C."/>
            <person name="Mockaitis K."/>
            <person name="Schmutz J."/>
            <person name="Haiminen N."/>
            <person name="Iii D.L."/>
            <person name="Cornejo O."/>
            <person name="Findley S.D."/>
            <person name="Zheng P."/>
            <person name="Utro F."/>
            <person name="Royaert S."/>
            <person name="Saski C."/>
            <person name="Jenkins J."/>
            <person name="Podicheti R."/>
            <person name="Zhao M."/>
            <person name="Scheffler B.E."/>
            <person name="Stack J.C."/>
            <person name="Feltus F.A."/>
            <person name="Mustiga G.M."/>
            <person name="Amores F."/>
            <person name="Phillips W."/>
            <person name="Marelli J.P."/>
            <person name="May G.D."/>
            <person name="Shapiro H."/>
            <person name="Ma J."/>
            <person name="Bustamante C.D."/>
            <person name="Schnell R.J."/>
            <person name="Main D."/>
            <person name="Gilbert D."/>
            <person name="Parida L."/>
            <person name="Kuhn D.N."/>
        </authorList>
    </citation>
    <scope>NUCLEOTIDE SEQUENCE [LARGE SCALE GENOMIC DNA]</scope>
    <source>
        <strain evidence="2">cv. Matina 1-6</strain>
    </source>
</reference>
<accession>A0A061FU22</accession>
<dbReference type="EMBL" id="CM001881">
    <property type="protein sequence ID" value="EOY20661.1"/>
    <property type="molecule type" value="Genomic_DNA"/>
</dbReference>
<dbReference type="Gramene" id="EOY20661">
    <property type="protein sequence ID" value="EOY20661"/>
    <property type="gene ID" value="TCM_012021"/>
</dbReference>